<keyword evidence="2" id="KW-1185">Reference proteome</keyword>
<accession>A0A1G9KK95</accession>
<dbReference type="RefSeq" id="WP_092067143.1">
    <property type="nucleotide sequence ID" value="NZ_FNHB01000001.1"/>
</dbReference>
<evidence type="ECO:0000313" key="2">
    <source>
        <dbReference type="Proteomes" id="UP000214880"/>
    </source>
</evidence>
<reference evidence="1 2" key="1">
    <citation type="submission" date="2016-10" db="EMBL/GenBank/DDBJ databases">
        <authorList>
            <person name="de Groot N.N."/>
        </authorList>
    </citation>
    <scope>NUCLEOTIDE SEQUENCE [LARGE SCALE GENOMIC DNA]</scope>
    <source>
        <strain evidence="1 2">DSM 1736</strain>
    </source>
</reference>
<dbReference type="Proteomes" id="UP000214880">
    <property type="component" value="Unassembled WGS sequence"/>
</dbReference>
<dbReference type="AlphaFoldDB" id="A0A1G9KK95"/>
<organism evidence="1 2">
    <name type="scientific">Dendrosporobacter quercicolus</name>
    <dbReference type="NCBI Taxonomy" id="146817"/>
    <lineage>
        <taxon>Bacteria</taxon>
        <taxon>Bacillati</taxon>
        <taxon>Bacillota</taxon>
        <taxon>Negativicutes</taxon>
        <taxon>Selenomonadales</taxon>
        <taxon>Sporomusaceae</taxon>
        <taxon>Dendrosporobacter</taxon>
    </lineage>
</organism>
<proteinExistence type="predicted"/>
<sequence>MEREYFRLIQSKTASNPIVIQAIDREHYPYKMNQSAFAALEDLIVAYYQPDMGLEICDILQSPCFMIANRFRDLFALLEPELRFKGIQLYPLDFDAAAGLKSPAPLYWIPDIEPTWCLHPAARIYDTGIIEELVVKENAVRHKHILKVAGLVEEIWLVSLTAAECILRRRPLAAGLERVKVRE</sequence>
<dbReference type="STRING" id="146817.SAMN04488502_10161"/>
<evidence type="ECO:0000313" key="1">
    <source>
        <dbReference type="EMBL" id="SDL50036.1"/>
    </source>
</evidence>
<dbReference type="EMBL" id="FNHB01000001">
    <property type="protein sequence ID" value="SDL50036.1"/>
    <property type="molecule type" value="Genomic_DNA"/>
</dbReference>
<dbReference type="OrthoDB" id="1666221at2"/>
<gene>
    <name evidence="1" type="ORF">SAMN04488502_10161</name>
</gene>
<name>A0A1G9KK95_9FIRM</name>
<protein>
    <submittedName>
        <fullName evidence="1">Uncharacterized protein</fullName>
    </submittedName>
</protein>